<dbReference type="HOGENOM" id="CLU_1902707_0_0_4"/>
<sequence length="133" mass="14119">MRAAGLTGRESLKANMTANACDITHSAGLGLAAVARRAQARMIDFVIDLSRAGRDGTVRIERAETDASSALCTLISARIEVGTVPYPASEPTVFMIFRDAQRQGLTADTLSSPGAPNRISQVGRSPIYRSRAV</sequence>
<protein>
    <submittedName>
        <fullName evidence="1">Uncharacterized protein</fullName>
    </submittedName>
</protein>
<accession>B1Z237</accession>
<dbReference type="KEGG" id="bac:BamMC406_3904"/>
<dbReference type="Proteomes" id="UP000001680">
    <property type="component" value="Chromosome 2"/>
</dbReference>
<proteinExistence type="predicted"/>
<dbReference type="AlphaFoldDB" id="B1Z237"/>
<organism evidence="1 2">
    <name type="scientific">Burkholderia ambifaria (strain MC40-6)</name>
    <dbReference type="NCBI Taxonomy" id="398577"/>
    <lineage>
        <taxon>Bacteria</taxon>
        <taxon>Pseudomonadati</taxon>
        <taxon>Pseudomonadota</taxon>
        <taxon>Betaproteobacteria</taxon>
        <taxon>Burkholderiales</taxon>
        <taxon>Burkholderiaceae</taxon>
        <taxon>Burkholderia</taxon>
        <taxon>Burkholderia cepacia complex</taxon>
    </lineage>
</organism>
<name>B1Z237_BURA4</name>
<evidence type="ECO:0000313" key="2">
    <source>
        <dbReference type="Proteomes" id="UP000001680"/>
    </source>
</evidence>
<dbReference type="EMBL" id="CP001026">
    <property type="protein sequence ID" value="ACB66371.1"/>
    <property type="molecule type" value="Genomic_DNA"/>
</dbReference>
<reference evidence="2" key="1">
    <citation type="submission" date="2008-04" db="EMBL/GenBank/DDBJ databases">
        <title>Complete sequence of chromosome 2 of Burkholderia ambifaria MC40-6.</title>
        <authorList>
            <person name="Copeland A."/>
            <person name="Lucas S."/>
            <person name="Lapidus A."/>
            <person name="Glavina del Rio T."/>
            <person name="Dalin E."/>
            <person name="Tice H."/>
            <person name="Pitluck S."/>
            <person name="Chain P."/>
            <person name="Malfatti S."/>
            <person name="Shin M."/>
            <person name="Vergez L."/>
            <person name="Lang D."/>
            <person name="Schmutz J."/>
            <person name="Larimer F."/>
            <person name="Land M."/>
            <person name="Hauser L."/>
            <person name="Kyrpides N."/>
            <person name="Lykidis A."/>
            <person name="Ramette A."/>
            <person name="Konstantinidis K."/>
            <person name="Tiedje J."/>
            <person name="Richardson P."/>
        </authorList>
    </citation>
    <scope>NUCLEOTIDE SEQUENCE [LARGE SCALE GENOMIC DNA]</scope>
    <source>
        <strain evidence="2">MC40-6</strain>
    </source>
</reference>
<evidence type="ECO:0000313" key="1">
    <source>
        <dbReference type="EMBL" id="ACB66371.1"/>
    </source>
</evidence>
<gene>
    <name evidence="1" type="ordered locus">BamMC406_3904</name>
</gene>